<evidence type="ECO:0000313" key="2">
    <source>
        <dbReference type="Proteomes" id="UP000199055"/>
    </source>
</evidence>
<dbReference type="AlphaFoldDB" id="A0A1H8Z3F9"/>
<dbReference type="RefSeq" id="WP_093654407.1">
    <property type="nucleotide sequence ID" value="NZ_FOET01000001.1"/>
</dbReference>
<sequence>MAILVYYRKLSEDASTVRYAFGGHPEEMDRAMTLDKATYGAEPDDGRETFGFLATVRRIARTHRTSGTWPEHGMVAH</sequence>
<reference evidence="1 2" key="1">
    <citation type="submission" date="2016-10" db="EMBL/GenBank/DDBJ databases">
        <authorList>
            <person name="de Groot N.N."/>
        </authorList>
    </citation>
    <scope>NUCLEOTIDE SEQUENCE [LARGE SCALE GENOMIC DNA]</scope>
    <source>
        <strain evidence="1 2">CGMCC 4.3519</strain>
    </source>
</reference>
<protein>
    <submittedName>
        <fullName evidence="1">Uncharacterized protein</fullName>
    </submittedName>
</protein>
<keyword evidence="2" id="KW-1185">Reference proteome</keyword>
<evidence type="ECO:0000313" key="1">
    <source>
        <dbReference type="EMBL" id="SEP58138.1"/>
    </source>
</evidence>
<name>A0A1H8Z3F9_9ACTN</name>
<gene>
    <name evidence="1" type="ORF">SAMN05216481_101236</name>
</gene>
<accession>A0A1H8Z3F9</accession>
<dbReference type="Proteomes" id="UP000199055">
    <property type="component" value="Unassembled WGS sequence"/>
</dbReference>
<organism evidence="1 2">
    <name type="scientific">Streptomyces radiopugnans</name>
    <dbReference type="NCBI Taxonomy" id="403935"/>
    <lineage>
        <taxon>Bacteria</taxon>
        <taxon>Bacillati</taxon>
        <taxon>Actinomycetota</taxon>
        <taxon>Actinomycetes</taxon>
        <taxon>Kitasatosporales</taxon>
        <taxon>Streptomycetaceae</taxon>
        <taxon>Streptomyces</taxon>
    </lineage>
</organism>
<proteinExistence type="predicted"/>
<dbReference type="EMBL" id="FOET01000001">
    <property type="protein sequence ID" value="SEP58138.1"/>
    <property type="molecule type" value="Genomic_DNA"/>
</dbReference>